<dbReference type="SUPFAM" id="SSF53213">
    <property type="entry name" value="LigB-like"/>
    <property type="match status" value="1"/>
</dbReference>
<accession>A0A507E0F0</accession>
<evidence type="ECO:0000256" key="1">
    <source>
        <dbReference type="ARBA" id="ARBA00001947"/>
    </source>
</evidence>
<evidence type="ECO:0000259" key="6">
    <source>
        <dbReference type="Pfam" id="PF02900"/>
    </source>
</evidence>
<dbReference type="AlphaFoldDB" id="A0A507E0F0"/>
<comment type="caution">
    <text evidence="7">The sequence shown here is derived from an EMBL/GenBank/DDBJ whole genome shotgun (WGS) entry which is preliminary data.</text>
</comment>
<organism evidence="7 8">
    <name type="scientific">Powellomyces hirtus</name>
    <dbReference type="NCBI Taxonomy" id="109895"/>
    <lineage>
        <taxon>Eukaryota</taxon>
        <taxon>Fungi</taxon>
        <taxon>Fungi incertae sedis</taxon>
        <taxon>Chytridiomycota</taxon>
        <taxon>Chytridiomycota incertae sedis</taxon>
        <taxon>Chytridiomycetes</taxon>
        <taxon>Spizellomycetales</taxon>
        <taxon>Powellomycetaceae</taxon>
        <taxon>Powellomyces</taxon>
    </lineage>
</organism>
<keyword evidence="5" id="KW-0560">Oxidoreductase</keyword>
<dbReference type="CDD" id="cd07363">
    <property type="entry name" value="45_DOPA_Dioxygenase"/>
    <property type="match status" value="1"/>
</dbReference>
<dbReference type="GO" id="GO:0016702">
    <property type="term" value="F:oxidoreductase activity, acting on single donors with incorporation of molecular oxygen, incorporation of two atoms of oxygen"/>
    <property type="evidence" value="ECO:0007669"/>
    <property type="project" value="UniProtKB-ARBA"/>
</dbReference>
<dbReference type="GO" id="GO:0008198">
    <property type="term" value="F:ferrous iron binding"/>
    <property type="evidence" value="ECO:0007669"/>
    <property type="project" value="InterPro"/>
</dbReference>
<keyword evidence="3" id="KW-0479">Metal-binding</keyword>
<dbReference type="PANTHER" id="PTHR30096:SF0">
    <property type="entry name" value="4,5-DOPA DIOXYGENASE EXTRADIOL-LIKE PROTEIN"/>
    <property type="match status" value="1"/>
</dbReference>
<dbReference type="PANTHER" id="PTHR30096">
    <property type="entry name" value="4,5-DOPA DIOXYGENASE EXTRADIOL-LIKE PROTEIN"/>
    <property type="match status" value="1"/>
</dbReference>
<evidence type="ECO:0000256" key="5">
    <source>
        <dbReference type="ARBA" id="ARBA00023002"/>
    </source>
</evidence>
<gene>
    <name evidence="7" type="ORF">PhCBS80983_g04238</name>
</gene>
<feature type="domain" description="Extradiol ring-cleavage dioxygenase class III enzyme subunit B" evidence="6">
    <location>
        <begin position="5"/>
        <end position="254"/>
    </location>
</feature>
<dbReference type="PIRSF" id="PIRSF006157">
    <property type="entry name" value="Doxgns_DODA"/>
    <property type="match status" value="1"/>
</dbReference>
<evidence type="ECO:0000256" key="2">
    <source>
        <dbReference type="ARBA" id="ARBA00007581"/>
    </source>
</evidence>
<dbReference type="InterPro" id="IPR014436">
    <property type="entry name" value="Extradiol_dOase_DODA"/>
</dbReference>
<comment type="cofactor">
    <cofactor evidence="1">
        <name>Zn(2+)</name>
        <dbReference type="ChEBI" id="CHEBI:29105"/>
    </cofactor>
</comment>
<dbReference type="Pfam" id="PF02900">
    <property type="entry name" value="LigB"/>
    <property type="match status" value="1"/>
</dbReference>
<dbReference type="Proteomes" id="UP000318582">
    <property type="component" value="Unassembled WGS sequence"/>
</dbReference>
<proteinExistence type="inferred from homology"/>
<evidence type="ECO:0000313" key="8">
    <source>
        <dbReference type="Proteomes" id="UP000318582"/>
    </source>
</evidence>
<evidence type="ECO:0000313" key="7">
    <source>
        <dbReference type="EMBL" id="TPX56845.1"/>
    </source>
</evidence>
<sequence length="284" mass="31149">MRAPAIFLPHGGGPMPLLNDPGHKELTEFLKGKARTYFNPRPKAIVVVTAHWEETQPRVSSVTTNKLYYDYGGFPPETYNIDFPAKGDPQVAARVVEALRNAGIQAFTDGSRGWDHGVFVPLKLLLEDYETPIVAMSVCLSQDAAEHYKIGKALASLRDEGIAIVGSGMSFHNFAEFRRTWSAPADAKLPTINEPFDDALTAACAIKDADERGKSFAAWDSMPGARNAHPIRQAEHFMPLVVVAGAGGDDTGKKILEWDMRGCKQSAWVWQLREQPQSGVTLEA</sequence>
<dbReference type="GO" id="GO:0008270">
    <property type="term" value="F:zinc ion binding"/>
    <property type="evidence" value="ECO:0007669"/>
    <property type="project" value="InterPro"/>
</dbReference>
<keyword evidence="4" id="KW-0862">Zinc</keyword>
<evidence type="ECO:0000256" key="3">
    <source>
        <dbReference type="ARBA" id="ARBA00022723"/>
    </source>
</evidence>
<evidence type="ECO:0000256" key="4">
    <source>
        <dbReference type="ARBA" id="ARBA00022833"/>
    </source>
</evidence>
<dbReference type="InterPro" id="IPR004183">
    <property type="entry name" value="Xdiol_dOase_suB"/>
</dbReference>
<dbReference type="STRING" id="109895.A0A507E0F0"/>
<name>A0A507E0F0_9FUNG</name>
<dbReference type="Gene3D" id="3.40.830.10">
    <property type="entry name" value="LigB-like"/>
    <property type="match status" value="1"/>
</dbReference>
<comment type="similarity">
    <text evidence="2">Belongs to the DODA-type extradiol aromatic ring-opening dioxygenase family.</text>
</comment>
<reference evidence="7 8" key="1">
    <citation type="journal article" date="2019" name="Sci. Rep.">
        <title>Comparative genomics of chytrid fungi reveal insights into the obligate biotrophic and pathogenic lifestyle of Synchytrium endobioticum.</title>
        <authorList>
            <person name="van de Vossenberg B.T.L.H."/>
            <person name="Warris S."/>
            <person name="Nguyen H.D.T."/>
            <person name="van Gent-Pelzer M.P.E."/>
            <person name="Joly D.L."/>
            <person name="van de Geest H.C."/>
            <person name="Bonants P.J.M."/>
            <person name="Smith D.S."/>
            <person name="Levesque C.A."/>
            <person name="van der Lee T.A.J."/>
        </authorList>
    </citation>
    <scope>NUCLEOTIDE SEQUENCE [LARGE SCALE GENOMIC DNA]</scope>
    <source>
        <strain evidence="7 8">CBS 809.83</strain>
    </source>
</reference>
<dbReference type="EMBL" id="QEAQ01000064">
    <property type="protein sequence ID" value="TPX56845.1"/>
    <property type="molecule type" value="Genomic_DNA"/>
</dbReference>
<protein>
    <recommendedName>
        <fullName evidence="6">Extradiol ring-cleavage dioxygenase class III enzyme subunit B domain-containing protein</fullName>
    </recommendedName>
</protein>
<keyword evidence="8" id="KW-1185">Reference proteome</keyword>